<dbReference type="RefSeq" id="WP_381502628.1">
    <property type="nucleotide sequence ID" value="NZ_JBHUOM010000012.1"/>
</dbReference>
<protein>
    <submittedName>
        <fullName evidence="1">Uncharacterized protein</fullName>
    </submittedName>
</protein>
<name>A0ABW6AKX0_9BACT</name>
<comment type="caution">
    <text evidence="1">The sequence shown here is derived from an EMBL/GenBank/DDBJ whole genome shotgun (WGS) entry which is preliminary data.</text>
</comment>
<dbReference type="EMBL" id="JBHUOM010000012">
    <property type="protein sequence ID" value="MFD2935187.1"/>
    <property type="molecule type" value="Genomic_DNA"/>
</dbReference>
<sequence length="57" mass="6410">MLIYQGTKTVDGKPVNIELIDSDLHVYTRLKLRDSVTAKDQQNQTVTFTNIVSQAVC</sequence>
<proteinExistence type="predicted"/>
<evidence type="ECO:0000313" key="2">
    <source>
        <dbReference type="Proteomes" id="UP001597512"/>
    </source>
</evidence>
<accession>A0ABW6AKX0</accession>
<evidence type="ECO:0000313" key="1">
    <source>
        <dbReference type="EMBL" id="MFD2935187.1"/>
    </source>
</evidence>
<dbReference type="Proteomes" id="UP001597512">
    <property type="component" value="Unassembled WGS sequence"/>
</dbReference>
<keyword evidence="2" id="KW-1185">Reference proteome</keyword>
<organism evidence="1 2">
    <name type="scientific">Spirosoma flavum</name>
    <dbReference type="NCBI Taxonomy" id="2048557"/>
    <lineage>
        <taxon>Bacteria</taxon>
        <taxon>Pseudomonadati</taxon>
        <taxon>Bacteroidota</taxon>
        <taxon>Cytophagia</taxon>
        <taxon>Cytophagales</taxon>
        <taxon>Cytophagaceae</taxon>
        <taxon>Spirosoma</taxon>
    </lineage>
</organism>
<gene>
    <name evidence="1" type="ORF">ACFS25_15450</name>
</gene>
<reference evidence="2" key="1">
    <citation type="journal article" date="2019" name="Int. J. Syst. Evol. Microbiol.">
        <title>The Global Catalogue of Microorganisms (GCM) 10K type strain sequencing project: providing services to taxonomists for standard genome sequencing and annotation.</title>
        <authorList>
            <consortium name="The Broad Institute Genomics Platform"/>
            <consortium name="The Broad Institute Genome Sequencing Center for Infectious Disease"/>
            <person name="Wu L."/>
            <person name="Ma J."/>
        </authorList>
    </citation>
    <scope>NUCLEOTIDE SEQUENCE [LARGE SCALE GENOMIC DNA]</scope>
    <source>
        <strain evidence="2">KCTC 52490</strain>
    </source>
</reference>